<dbReference type="PANTHER" id="PTHR44688">
    <property type="entry name" value="DNA-BINDING TRANSCRIPTIONAL ACTIVATOR DEVR_DOSR"/>
    <property type="match status" value="1"/>
</dbReference>
<dbReference type="Gene3D" id="1.10.10.10">
    <property type="entry name" value="Winged helix-like DNA-binding domain superfamily/Winged helix DNA-binding domain"/>
    <property type="match status" value="1"/>
</dbReference>
<gene>
    <name evidence="6" type="primary">narL</name>
    <name evidence="6" type="ORF">JS278_02782</name>
</gene>
<organism evidence="6 7">
    <name type="scientific">Acidipropionibacterium virtanenii</name>
    <dbReference type="NCBI Taxonomy" id="2057246"/>
    <lineage>
        <taxon>Bacteria</taxon>
        <taxon>Bacillati</taxon>
        <taxon>Actinomycetota</taxon>
        <taxon>Actinomycetes</taxon>
        <taxon>Propionibacteriales</taxon>
        <taxon>Propionibacteriaceae</taxon>
        <taxon>Acidipropionibacterium</taxon>
    </lineage>
</organism>
<dbReference type="InterPro" id="IPR036388">
    <property type="entry name" value="WH-like_DNA-bd_sf"/>
</dbReference>
<feature type="domain" description="HTH luxR-type" evidence="5">
    <location>
        <begin position="457"/>
        <end position="522"/>
    </location>
</feature>
<evidence type="ECO:0000256" key="4">
    <source>
        <dbReference type="SAM" id="MobiDB-lite"/>
    </source>
</evidence>
<accession>A0A344UXB9</accession>
<dbReference type="GO" id="GO:0006355">
    <property type="term" value="P:regulation of DNA-templated transcription"/>
    <property type="evidence" value="ECO:0007669"/>
    <property type="project" value="InterPro"/>
</dbReference>
<dbReference type="OrthoDB" id="3733410at2"/>
<evidence type="ECO:0000256" key="2">
    <source>
        <dbReference type="ARBA" id="ARBA00023125"/>
    </source>
</evidence>
<dbReference type="PROSITE" id="PS50043">
    <property type="entry name" value="HTH_LUXR_2"/>
    <property type="match status" value="1"/>
</dbReference>
<evidence type="ECO:0000313" key="7">
    <source>
        <dbReference type="Proteomes" id="UP000251995"/>
    </source>
</evidence>
<name>A0A344UXB9_9ACTN</name>
<feature type="region of interest" description="Disordered" evidence="4">
    <location>
        <begin position="1"/>
        <end position="21"/>
    </location>
</feature>
<evidence type="ECO:0000259" key="5">
    <source>
        <dbReference type="PROSITE" id="PS50043"/>
    </source>
</evidence>
<dbReference type="PRINTS" id="PR00038">
    <property type="entry name" value="HTHLUXR"/>
</dbReference>
<dbReference type="InterPro" id="IPR000792">
    <property type="entry name" value="Tscrpt_reg_LuxR_C"/>
</dbReference>
<proteinExistence type="predicted"/>
<dbReference type="CDD" id="cd06170">
    <property type="entry name" value="LuxR_C_like"/>
    <property type="match status" value="1"/>
</dbReference>
<evidence type="ECO:0000313" key="6">
    <source>
        <dbReference type="EMBL" id="AXE39917.1"/>
    </source>
</evidence>
<reference evidence="6 7" key="1">
    <citation type="submission" date="2017-12" db="EMBL/GenBank/DDBJ databases">
        <title>The whole genome sequence of the Acidipropionibacterium virtanenii sp. nov. type strain JS278.</title>
        <authorList>
            <person name="Laine P."/>
            <person name="Deptula P."/>
            <person name="Varmanen P."/>
            <person name="Auvinen P."/>
        </authorList>
    </citation>
    <scope>NUCLEOTIDE SEQUENCE [LARGE SCALE GENOMIC DNA]</scope>
    <source>
        <strain evidence="6 7">JS278</strain>
    </source>
</reference>
<dbReference type="AlphaFoldDB" id="A0A344UXB9"/>
<dbReference type="Proteomes" id="UP000251995">
    <property type="component" value="Chromosome"/>
</dbReference>
<sequence>MVGAGRDGESTGGQARPGDDELRRVVDLTMRVWYALTPEQARSTYATLLRAPTDVIASDPYLLNAYLLSGHLAEHPATEPDQHALVEMSAQMTGLMGETLKRAGTADEIVMMGSALLIGCRVQGDLDASERAGDAIQQRLDELARQGRMVSPRSSSRPGMLTMQRGLTATLQGDFGRAMRLCSSAYGQMGEPPYRHFAGANAAANAAMLSVLEGHVELARMWLGRLEAFSDRSSWYSYLTYLGEYVARAMLATDRLDRPTAEAALEMAGPQSAQAELWPFIAVARNTAELAFGDPVLAHEQLRAAAFAHNHRLSDSTYCGHILLRAYLNTLVAQGECATAVRLAEKAGDPPRTLVPVARACLRTGRYEDASRLAVQGIRSDDQAVRDIRELRLIRSVALLRAGRSEEAAQVFAVFHRTDDEFTAAMRARIGPQDLADLTSLIDGVDPASPGPVRDGPDAVAASLTTAEMHVLNLLADGRTIAQVAEASFTSPNTVKTHVSAIYRKLGVTKRADALWKAEQLGLL</sequence>
<keyword evidence="7" id="KW-1185">Reference proteome</keyword>
<dbReference type="Pfam" id="PF00196">
    <property type="entry name" value="GerE"/>
    <property type="match status" value="1"/>
</dbReference>
<protein>
    <submittedName>
        <fullName evidence="6">Putative transcriptional regulatory protein NarL</fullName>
    </submittedName>
</protein>
<dbReference type="InterPro" id="IPR016032">
    <property type="entry name" value="Sig_transdc_resp-reg_C-effctor"/>
</dbReference>
<keyword evidence="1" id="KW-0805">Transcription regulation</keyword>
<evidence type="ECO:0000256" key="1">
    <source>
        <dbReference type="ARBA" id="ARBA00023015"/>
    </source>
</evidence>
<dbReference type="GO" id="GO:0003677">
    <property type="term" value="F:DNA binding"/>
    <property type="evidence" value="ECO:0007669"/>
    <property type="project" value="UniProtKB-KW"/>
</dbReference>
<dbReference type="SUPFAM" id="SSF46894">
    <property type="entry name" value="C-terminal effector domain of the bipartite response regulators"/>
    <property type="match status" value="1"/>
</dbReference>
<keyword evidence="2" id="KW-0238">DNA-binding</keyword>
<dbReference type="EMBL" id="CP025198">
    <property type="protein sequence ID" value="AXE39917.1"/>
    <property type="molecule type" value="Genomic_DNA"/>
</dbReference>
<dbReference type="SMART" id="SM00421">
    <property type="entry name" value="HTH_LUXR"/>
    <property type="match status" value="1"/>
</dbReference>
<dbReference type="KEGG" id="acij:JS278_02782"/>
<keyword evidence="3" id="KW-0804">Transcription</keyword>
<evidence type="ECO:0000256" key="3">
    <source>
        <dbReference type="ARBA" id="ARBA00023163"/>
    </source>
</evidence>
<dbReference type="RefSeq" id="WP_147243230.1">
    <property type="nucleotide sequence ID" value="NZ_CP025198.1"/>
</dbReference>
<dbReference type="PANTHER" id="PTHR44688:SF16">
    <property type="entry name" value="DNA-BINDING TRANSCRIPTIONAL ACTIVATOR DEVR_DOSR"/>
    <property type="match status" value="1"/>
</dbReference>